<evidence type="ECO:0000313" key="6">
    <source>
        <dbReference type="Proteomes" id="UP001642540"/>
    </source>
</evidence>
<gene>
    <name evidence="5" type="ORF">ODALV1_LOCUS30329</name>
</gene>
<dbReference type="InterPro" id="IPR002516">
    <property type="entry name" value="Glyco_trans_11"/>
</dbReference>
<dbReference type="PANTHER" id="PTHR11927">
    <property type="entry name" value="GALACTOSIDE 2-L-FUCOSYLTRANSFERASE"/>
    <property type="match status" value="1"/>
</dbReference>
<dbReference type="EMBL" id="CAXLJM020000161">
    <property type="protein sequence ID" value="CAL8144891.1"/>
    <property type="molecule type" value="Genomic_DNA"/>
</dbReference>
<dbReference type="CDD" id="cd11301">
    <property type="entry name" value="Fut1_Fut2_like"/>
    <property type="match status" value="1"/>
</dbReference>
<comment type="similarity">
    <text evidence="3">Belongs to the glycosyltransferase 11 family.</text>
</comment>
<sequence length="388" mass="45684">MLAVFLILIKISYLSKNLKTTTHYLSTLSNFECMEQQNCSQLEPLPSPKSGNFTFKDIFGWGLPFQKTFYNTTLSPPGVILEINSVSGIGNQLFVYACSYALAKRKNWPLYIHFPKQNLAFRQFQPNQREFVLDKFTIPLDNIIQLGVTQFPPGQSQLWLSDEDLLERKYNKTSNQFMQLDYSSCCQSELYWKEYEQDIHRLFQVRTDSLNLTRIQKPLKEITSTESVAVHVRRGDFVRDESYTFPTQFHMKAVHLMVEMLRRERNVENPVFFVFTDDTTYAKRKFKEFSKIYQFVFVSEGNNTSVEDFFLMCLCKHIIFPNSTFSWWAAVLNKNKKKLVITSAFNPQYFKIWNSNNKAKEFYKMSYGTFYHRKEWTVIDPFSGGLVT</sequence>
<evidence type="ECO:0000256" key="4">
    <source>
        <dbReference type="SAM" id="SignalP"/>
    </source>
</evidence>
<evidence type="ECO:0000256" key="3">
    <source>
        <dbReference type="RuleBase" id="RU363129"/>
    </source>
</evidence>
<keyword evidence="1 3" id="KW-0328">Glycosyltransferase</keyword>
<evidence type="ECO:0000256" key="1">
    <source>
        <dbReference type="ARBA" id="ARBA00022676"/>
    </source>
</evidence>
<evidence type="ECO:0000256" key="2">
    <source>
        <dbReference type="ARBA" id="ARBA00022679"/>
    </source>
</evidence>
<comment type="subcellular location">
    <subcellularLocation>
        <location evidence="3">Golgi apparatus</location>
        <location evidence="3">Golgi stack membrane</location>
        <topology evidence="3">Single-pass type II membrane protein</topology>
    </subcellularLocation>
</comment>
<keyword evidence="3" id="KW-0735">Signal-anchor</keyword>
<dbReference type="PANTHER" id="PTHR11927:SF9">
    <property type="entry name" value="L-FUCOSYLTRANSFERASE"/>
    <property type="match status" value="1"/>
</dbReference>
<dbReference type="EC" id="2.4.1.-" evidence="3"/>
<keyword evidence="3" id="KW-0812">Transmembrane</keyword>
<name>A0ABP1S6G7_9HEXA</name>
<comment type="pathway">
    <text evidence="3">Protein modification; protein glycosylation.</text>
</comment>
<dbReference type="Gene3D" id="3.40.50.11350">
    <property type="match status" value="1"/>
</dbReference>
<reference evidence="5 6" key="1">
    <citation type="submission" date="2024-08" db="EMBL/GenBank/DDBJ databases">
        <authorList>
            <person name="Cucini C."/>
            <person name="Frati F."/>
        </authorList>
    </citation>
    <scope>NUCLEOTIDE SEQUENCE [LARGE SCALE GENOMIC DNA]</scope>
</reference>
<protein>
    <recommendedName>
        <fullName evidence="3">L-Fucosyltransferase</fullName>
        <ecNumber evidence="3">2.4.1.-</ecNumber>
    </recommendedName>
</protein>
<feature type="signal peptide" evidence="4">
    <location>
        <begin position="1"/>
        <end position="17"/>
    </location>
</feature>
<keyword evidence="2 3" id="KW-0808">Transferase</keyword>
<keyword evidence="3" id="KW-0325">Glycoprotein</keyword>
<comment type="caution">
    <text evidence="5">The sequence shown here is derived from an EMBL/GenBank/DDBJ whole genome shotgun (WGS) entry which is preliminary data.</text>
</comment>
<accession>A0ABP1S6G7</accession>
<keyword evidence="3" id="KW-0333">Golgi apparatus</keyword>
<dbReference type="Proteomes" id="UP001642540">
    <property type="component" value="Unassembled WGS sequence"/>
</dbReference>
<keyword evidence="6" id="KW-1185">Reference proteome</keyword>
<keyword evidence="4" id="KW-0732">Signal</keyword>
<organism evidence="5 6">
    <name type="scientific">Orchesella dallaii</name>
    <dbReference type="NCBI Taxonomy" id="48710"/>
    <lineage>
        <taxon>Eukaryota</taxon>
        <taxon>Metazoa</taxon>
        <taxon>Ecdysozoa</taxon>
        <taxon>Arthropoda</taxon>
        <taxon>Hexapoda</taxon>
        <taxon>Collembola</taxon>
        <taxon>Entomobryomorpha</taxon>
        <taxon>Entomobryoidea</taxon>
        <taxon>Orchesellidae</taxon>
        <taxon>Orchesellinae</taxon>
        <taxon>Orchesella</taxon>
    </lineage>
</organism>
<evidence type="ECO:0000313" key="5">
    <source>
        <dbReference type="EMBL" id="CAL8144891.1"/>
    </source>
</evidence>
<dbReference type="Pfam" id="PF01531">
    <property type="entry name" value="Glyco_transf_11"/>
    <property type="match status" value="1"/>
</dbReference>
<proteinExistence type="inferred from homology"/>
<feature type="chain" id="PRO_5045273785" description="L-Fucosyltransferase" evidence="4">
    <location>
        <begin position="18"/>
        <end position="388"/>
    </location>
</feature>